<dbReference type="InterPro" id="IPR046848">
    <property type="entry name" value="E_motif"/>
</dbReference>
<feature type="repeat" description="PPR" evidence="2">
    <location>
        <begin position="1125"/>
        <end position="1160"/>
    </location>
</feature>
<sequence>DKSRAATSGKSKSKSRAPTTSTEERLYYGDGSYLWFDSEEERTRFLTFFSKRVVAPPRIIPERYPELQGYDDLDAQLHQAGLWPFVSRARKEINPALIRVFYSNLRREGDVLYSLVKSTPIELSIEQLGRIAGLPYQGNGVSLYGGEDWVLNNEGLILNELGITELIRHASGRPTIHSANSEGRLLLYIVSRIIKPRKHDHTIMSGEDLKLIHAIMHSAPINWAKFVMINMAIAASTDHDHFLPYPFVVMDILERFKVTTTVGPLTKATKIWAISTQTFKKRSDNAGPATAVPRPRYAAGLAEPQTRANLASIADSLNRLHFKVDGMDGYLERLDEAVQRQGYAMNAYFQRVNYVPPPYHGTFFGQVYGDEDEDDASYDPSSSLDEDGFDDAVDDIAVEPRLDFQNLLEQRCRLPYIAVQPKPKILCIGRKFLDSDVDPETALSGQTSIFKGRPKQRCSTLKAQVEYLAKEVAKLTKMKLNELQGSDREEDVSSSGTMKPKANEGSDFKVDIPTFEGKNDPDEFLEWLEIVEHVFDFKDVSDERKVKIVALKFRNPTCDHQHLLLSSCKDLHSLLRVHAHFITSGFELKCSTKTCLVNLYASFGRSHLSRLVFDSVQNPPGILWNSMIRAYNTANQHQEALQMFDLMTERGCQPDKYTFTFALKACTQTLNMEKGICIHNDVSRRNLECDVFIGTGLVSFYCTLGDLNSARKVFDKMPKKDVVAWNAMISGLSQISDPADALDFFKYMQFSCRVKPNPVSLLNLLPAVCKLMDVKVCSSIHGFVYRREFPISVYNGLIDMHSKCGYSDVAHQIFSQMRVKDDVSWGTIMAGHAYTGNFCEVLNLFGDMKTENLKMNKVSAVSALMGAGEMRDLEKGKEIHDYTTQEGMDSDIMVATSLMTMYAKCGELEKTRQLFGQIHKRDLVSWSAVISAFAQSGHPNEALSLFRDMQHKNLAPNNVTLVSILPACAELMSTKLGKSVHCYALKADIGSDLSTRTALVSMYAKCCLFSYALRVFNNMPFKEVVTWNALINGLAQAGRSNDALETFSELRLCGVQPNNGTMVGVLPACAKLGDFHHGTYIHGQVIKYGYESERHVSNALVDFYAKCGKLSSSEFLFNNVPFEKDEVSWNTMIAGYVQNERAKEAMSVFRSMMVLSSPQPNIVTIVTILPSISSLTFLKHGMGIHTYTIKKALLSNTLVGNSLIDMYGKCGRLDMSERLFLEMRNKDTVSWNAMLAACSVNGDAGRAMSVFSCMEEEDGVKIDSVSFISVLSACRHAGMVDEGRNLFWDVMQKKYRIRPGVEHYACMVDLLGRAGLFDETMELINKEMPMKPDGAVWGALLGASRLHFNVELAEVALKNLVKLEAGNPAHYVELSNVYSQLGRWVDARNTRDRMHVTGLKKTPGCSWVEFEGKGL</sequence>
<feature type="repeat" description="PPR" evidence="2">
    <location>
        <begin position="1023"/>
        <end position="1057"/>
    </location>
</feature>
<dbReference type="Pfam" id="PF13041">
    <property type="entry name" value="PPR_2"/>
    <property type="match status" value="3"/>
</dbReference>
<evidence type="ECO:0000256" key="2">
    <source>
        <dbReference type="PROSITE-ProRule" id="PRU00708"/>
    </source>
</evidence>
<dbReference type="EMBL" id="OOIL02006551">
    <property type="protein sequence ID" value="VFQ97513.1"/>
    <property type="molecule type" value="Genomic_DNA"/>
</dbReference>
<feature type="non-terminal residue" evidence="4">
    <location>
        <position position="1"/>
    </location>
</feature>
<protein>
    <recommendedName>
        <fullName evidence="6">Pentatricopeptide repeat-containing protein</fullName>
    </recommendedName>
</protein>
<feature type="repeat" description="PPR" evidence="2">
    <location>
        <begin position="821"/>
        <end position="855"/>
    </location>
</feature>
<feature type="region of interest" description="Disordered" evidence="3">
    <location>
        <begin position="1"/>
        <end position="22"/>
    </location>
</feature>
<evidence type="ECO:0008006" key="6">
    <source>
        <dbReference type="Google" id="ProtNLM"/>
    </source>
</evidence>
<organism evidence="4 5">
    <name type="scientific">Cuscuta campestris</name>
    <dbReference type="NCBI Taxonomy" id="132261"/>
    <lineage>
        <taxon>Eukaryota</taxon>
        <taxon>Viridiplantae</taxon>
        <taxon>Streptophyta</taxon>
        <taxon>Embryophyta</taxon>
        <taxon>Tracheophyta</taxon>
        <taxon>Spermatophyta</taxon>
        <taxon>Magnoliopsida</taxon>
        <taxon>eudicotyledons</taxon>
        <taxon>Gunneridae</taxon>
        <taxon>Pentapetalae</taxon>
        <taxon>asterids</taxon>
        <taxon>lamiids</taxon>
        <taxon>Solanales</taxon>
        <taxon>Convolvulaceae</taxon>
        <taxon>Cuscuteae</taxon>
        <taxon>Cuscuta</taxon>
        <taxon>Cuscuta subgen. Grammica</taxon>
        <taxon>Cuscuta sect. Cleistogrammica</taxon>
    </lineage>
</organism>
<name>A0A484N8W4_9ASTE</name>
<dbReference type="PROSITE" id="PS51375">
    <property type="entry name" value="PPR"/>
    <property type="match status" value="7"/>
</dbReference>
<reference evidence="4 5" key="1">
    <citation type="submission" date="2018-04" db="EMBL/GenBank/DDBJ databases">
        <authorList>
            <person name="Vogel A."/>
        </authorList>
    </citation>
    <scope>NUCLEOTIDE SEQUENCE [LARGE SCALE GENOMIC DNA]</scope>
</reference>
<dbReference type="Proteomes" id="UP000595140">
    <property type="component" value="Unassembled WGS sequence"/>
</dbReference>
<proteinExistence type="predicted"/>
<evidence type="ECO:0000256" key="3">
    <source>
        <dbReference type="SAM" id="MobiDB-lite"/>
    </source>
</evidence>
<gene>
    <name evidence="4" type="ORF">CCAM_LOCUS39289</name>
</gene>
<dbReference type="NCBIfam" id="TIGR00756">
    <property type="entry name" value="PPR"/>
    <property type="match status" value="6"/>
</dbReference>
<keyword evidence="1" id="KW-0677">Repeat</keyword>
<evidence type="ECO:0000313" key="4">
    <source>
        <dbReference type="EMBL" id="VFQ97513.1"/>
    </source>
</evidence>
<dbReference type="InterPro" id="IPR011990">
    <property type="entry name" value="TPR-like_helical_dom_sf"/>
</dbReference>
<dbReference type="FunFam" id="1.25.40.10:FF:000344">
    <property type="entry name" value="Pentatricopeptide repeat-containing protein"/>
    <property type="match status" value="1"/>
</dbReference>
<evidence type="ECO:0000313" key="5">
    <source>
        <dbReference type="Proteomes" id="UP000595140"/>
    </source>
</evidence>
<feature type="repeat" description="PPR" evidence="2">
    <location>
        <begin position="922"/>
        <end position="956"/>
    </location>
</feature>
<dbReference type="Pfam" id="PF01535">
    <property type="entry name" value="PPR"/>
    <property type="match status" value="6"/>
</dbReference>
<dbReference type="InterPro" id="IPR046960">
    <property type="entry name" value="PPR_At4g14850-like_plant"/>
</dbReference>
<feature type="compositionally biased region" description="Polar residues" evidence="3">
    <location>
        <begin position="1"/>
        <end position="21"/>
    </location>
</feature>
<dbReference type="FunFam" id="1.25.40.10:FF:001093">
    <property type="entry name" value="Pentatricopeptide repeat-containing protein At2g34400"/>
    <property type="match status" value="1"/>
</dbReference>
<accession>A0A484N8W4</accession>
<dbReference type="PANTHER" id="PTHR47926:SF347">
    <property type="entry name" value="PENTATRICOPEPTIDE REPEAT-CONTAINING PROTEIN"/>
    <property type="match status" value="1"/>
</dbReference>
<dbReference type="GO" id="GO:0003723">
    <property type="term" value="F:RNA binding"/>
    <property type="evidence" value="ECO:0007669"/>
    <property type="project" value="InterPro"/>
</dbReference>
<feature type="repeat" description="PPR" evidence="2">
    <location>
        <begin position="1196"/>
        <end position="1230"/>
    </location>
</feature>
<keyword evidence="5" id="KW-1185">Reference proteome</keyword>
<feature type="region of interest" description="Disordered" evidence="3">
    <location>
        <begin position="484"/>
        <end position="503"/>
    </location>
</feature>
<feature type="repeat" description="PPR" evidence="2">
    <location>
        <begin position="620"/>
        <end position="654"/>
    </location>
</feature>
<dbReference type="PANTHER" id="PTHR47926">
    <property type="entry name" value="PENTATRICOPEPTIDE REPEAT-CONTAINING PROTEIN"/>
    <property type="match status" value="1"/>
</dbReference>
<dbReference type="Pfam" id="PF20431">
    <property type="entry name" value="E_motif"/>
    <property type="match status" value="1"/>
</dbReference>
<dbReference type="FunFam" id="1.25.40.10:FF:000073">
    <property type="entry name" value="Pentatricopeptide repeat-containing protein chloroplastic"/>
    <property type="match status" value="3"/>
</dbReference>
<dbReference type="Gene3D" id="1.25.40.10">
    <property type="entry name" value="Tetratricopeptide repeat domain"/>
    <property type="match status" value="7"/>
</dbReference>
<evidence type="ECO:0000256" key="1">
    <source>
        <dbReference type="ARBA" id="ARBA00022737"/>
    </source>
</evidence>
<dbReference type="GO" id="GO:0009451">
    <property type="term" value="P:RNA modification"/>
    <property type="evidence" value="ECO:0007669"/>
    <property type="project" value="InterPro"/>
</dbReference>
<dbReference type="InterPro" id="IPR002885">
    <property type="entry name" value="PPR_rpt"/>
</dbReference>
<dbReference type="OrthoDB" id="185373at2759"/>
<feature type="repeat" description="PPR" evidence="2">
    <location>
        <begin position="721"/>
        <end position="751"/>
    </location>
</feature>